<keyword evidence="6" id="KW-1185">Reference proteome</keyword>
<organism evidence="5 6">
    <name type="scientific">Trichostrongylus colubriformis</name>
    <name type="common">Black scour worm</name>
    <dbReference type="NCBI Taxonomy" id="6319"/>
    <lineage>
        <taxon>Eukaryota</taxon>
        <taxon>Metazoa</taxon>
        <taxon>Ecdysozoa</taxon>
        <taxon>Nematoda</taxon>
        <taxon>Chromadorea</taxon>
        <taxon>Rhabditida</taxon>
        <taxon>Rhabditina</taxon>
        <taxon>Rhabditomorpha</taxon>
        <taxon>Strongyloidea</taxon>
        <taxon>Trichostrongylidae</taxon>
        <taxon>Trichostrongylus</taxon>
    </lineage>
</organism>
<accession>A0AAN8FFG9</accession>
<evidence type="ECO:0000313" key="5">
    <source>
        <dbReference type="EMBL" id="KAK5977981.1"/>
    </source>
</evidence>
<reference evidence="5 6" key="1">
    <citation type="submission" date="2019-10" db="EMBL/GenBank/DDBJ databases">
        <title>Assembly and Annotation for the nematode Trichostrongylus colubriformis.</title>
        <authorList>
            <person name="Martin J."/>
        </authorList>
    </citation>
    <scope>NUCLEOTIDE SEQUENCE [LARGE SCALE GENOMIC DNA]</scope>
    <source>
        <strain evidence="5">G859</strain>
        <tissue evidence="5">Whole worm</tissue>
    </source>
</reference>
<dbReference type="InterPro" id="IPR001781">
    <property type="entry name" value="Znf_LIM"/>
</dbReference>
<protein>
    <recommendedName>
        <fullName evidence="4">LIM zinc-binding domain-containing protein</fullName>
    </recommendedName>
</protein>
<evidence type="ECO:0000313" key="6">
    <source>
        <dbReference type="Proteomes" id="UP001331761"/>
    </source>
</evidence>
<gene>
    <name evidence="5" type="ORF">GCK32_020752</name>
</gene>
<dbReference type="EMBL" id="WIXE01009963">
    <property type="protein sequence ID" value="KAK5977981.1"/>
    <property type="molecule type" value="Genomic_DNA"/>
</dbReference>
<evidence type="ECO:0000256" key="2">
    <source>
        <dbReference type="ARBA" id="ARBA00022833"/>
    </source>
</evidence>
<comment type="caution">
    <text evidence="5">The sequence shown here is derived from an EMBL/GenBank/DDBJ whole genome shotgun (WGS) entry which is preliminary data.</text>
</comment>
<sequence length="105" mass="11828">SKEANEGWILNGPEFHCDKGCRQELYMKRLANPDKSNCLDDDILSPNRTQRMKLQLCLRLRDAASGGVLGTALRIGGANFISFEDRHWHNDCFICAQCTTSRVGK</sequence>
<evidence type="ECO:0000259" key="4">
    <source>
        <dbReference type="Pfam" id="PF00412"/>
    </source>
</evidence>
<feature type="non-terminal residue" evidence="5">
    <location>
        <position position="105"/>
    </location>
</feature>
<dbReference type="Proteomes" id="UP001331761">
    <property type="component" value="Unassembled WGS sequence"/>
</dbReference>
<evidence type="ECO:0000256" key="1">
    <source>
        <dbReference type="ARBA" id="ARBA00022723"/>
    </source>
</evidence>
<keyword evidence="2" id="KW-0862">Zinc</keyword>
<dbReference type="Gene3D" id="2.10.110.10">
    <property type="entry name" value="Cysteine Rich Protein"/>
    <property type="match status" value="1"/>
</dbReference>
<proteinExistence type="predicted"/>
<name>A0AAN8FFG9_TRICO</name>
<feature type="domain" description="LIM zinc-binding" evidence="4">
    <location>
        <begin position="80"/>
        <end position="100"/>
    </location>
</feature>
<dbReference type="GO" id="GO:0046872">
    <property type="term" value="F:metal ion binding"/>
    <property type="evidence" value="ECO:0007669"/>
    <property type="project" value="UniProtKB-KW"/>
</dbReference>
<dbReference type="Pfam" id="PF00412">
    <property type="entry name" value="LIM"/>
    <property type="match status" value="1"/>
</dbReference>
<keyword evidence="3" id="KW-0440">LIM domain</keyword>
<feature type="non-terminal residue" evidence="5">
    <location>
        <position position="1"/>
    </location>
</feature>
<keyword evidence="1" id="KW-0479">Metal-binding</keyword>
<dbReference type="AlphaFoldDB" id="A0AAN8FFG9"/>
<evidence type="ECO:0000256" key="3">
    <source>
        <dbReference type="ARBA" id="ARBA00023038"/>
    </source>
</evidence>
<dbReference type="SUPFAM" id="SSF57716">
    <property type="entry name" value="Glucocorticoid receptor-like (DNA-binding domain)"/>
    <property type="match status" value="1"/>
</dbReference>